<dbReference type="PANTHER" id="PTHR37451:SF1">
    <property type="entry name" value="MARVEL DOMAIN-CONTAINING PROTEIN"/>
    <property type="match status" value="1"/>
</dbReference>
<organism evidence="7 8">
    <name type="scientific">Amorphotheca resinae ATCC 22711</name>
    <dbReference type="NCBI Taxonomy" id="857342"/>
    <lineage>
        <taxon>Eukaryota</taxon>
        <taxon>Fungi</taxon>
        <taxon>Dikarya</taxon>
        <taxon>Ascomycota</taxon>
        <taxon>Pezizomycotina</taxon>
        <taxon>Leotiomycetes</taxon>
        <taxon>Helotiales</taxon>
        <taxon>Amorphothecaceae</taxon>
        <taxon>Amorphotheca</taxon>
    </lineage>
</organism>
<keyword evidence="3 5" id="KW-1133">Transmembrane helix</keyword>
<comment type="subcellular location">
    <subcellularLocation>
        <location evidence="1">Membrane</location>
        <topology evidence="1">Multi-pass membrane protein</topology>
    </subcellularLocation>
</comment>
<name>A0A2T3API7_AMORE</name>
<evidence type="ECO:0000256" key="1">
    <source>
        <dbReference type="ARBA" id="ARBA00004141"/>
    </source>
</evidence>
<dbReference type="InterPro" id="IPR008253">
    <property type="entry name" value="Marvel"/>
</dbReference>
<dbReference type="GeneID" id="36571175"/>
<dbReference type="AlphaFoldDB" id="A0A2T3API7"/>
<feature type="transmembrane region" description="Helical" evidence="5">
    <location>
        <begin position="75"/>
        <end position="98"/>
    </location>
</feature>
<proteinExistence type="predicted"/>
<protein>
    <recommendedName>
        <fullName evidence="6">MARVEL domain-containing protein</fullName>
    </recommendedName>
</protein>
<evidence type="ECO:0000313" key="7">
    <source>
        <dbReference type="EMBL" id="PSS06921.1"/>
    </source>
</evidence>
<dbReference type="InParanoid" id="A0A2T3API7"/>
<keyword evidence="2 5" id="KW-0812">Transmembrane</keyword>
<dbReference type="OrthoDB" id="2117453at2759"/>
<keyword evidence="4 5" id="KW-0472">Membrane</keyword>
<dbReference type="Proteomes" id="UP000241818">
    <property type="component" value="Unassembled WGS sequence"/>
</dbReference>
<dbReference type="EMBL" id="KZ679019">
    <property type="protein sequence ID" value="PSS06921.1"/>
    <property type="molecule type" value="Genomic_DNA"/>
</dbReference>
<evidence type="ECO:0000259" key="6">
    <source>
        <dbReference type="Pfam" id="PF01284"/>
    </source>
</evidence>
<accession>A0A2T3API7</accession>
<dbReference type="PANTHER" id="PTHR37451">
    <property type="entry name" value="MARVEL DOMAIN"/>
    <property type="match status" value="1"/>
</dbReference>
<dbReference type="Pfam" id="PF01284">
    <property type="entry name" value="MARVEL"/>
    <property type="match status" value="1"/>
</dbReference>
<evidence type="ECO:0000313" key="8">
    <source>
        <dbReference type="Proteomes" id="UP000241818"/>
    </source>
</evidence>
<dbReference type="RefSeq" id="XP_024716577.1">
    <property type="nucleotide sequence ID" value="XM_024863094.1"/>
</dbReference>
<keyword evidence="8" id="KW-1185">Reference proteome</keyword>
<gene>
    <name evidence="7" type="ORF">M430DRAFT_147890</name>
</gene>
<evidence type="ECO:0000256" key="2">
    <source>
        <dbReference type="ARBA" id="ARBA00022692"/>
    </source>
</evidence>
<dbReference type="GO" id="GO:0016020">
    <property type="term" value="C:membrane"/>
    <property type="evidence" value="ECO:0007669"/>
    <property type="project" value="UniProtKB-SubCell"/>
</dbReference>
<dbReference type="STRING" id="857342.A0A2T3API7"/>
<feature type="transmembrane region" description="Helical" evidence="5">
    <location>
        <begin position="12"/>
        <end position="30"/>
    </location>
</feature>
<feature type="domain" description="MARVEL" evidence="6">
    <location>
        <begin position="8"/>
        <end position="129"/>
    </location>
</feature>
<feature type="transmembrane region" description="Helical" evidence="5">
    <location>
        <begin position="42"/>
        <end position="63"/>
    </location>
</feature>
<evidence type="ECO:0000256" key="3">
    <source>
        <dbReference type="ARBA" id="ARBA00022989"/>
    </source>
</evidence>
<evidence type="ECO:0000256" key="5">
    <source>
        <dbReference type="SAM" id="Phobius"/>
    </source>
</evidence>
<evidence type="ECO:0000256" key="4">
    <source>
        <dbReference type="ARBA" id="ARBA00023136"/>
    </source>
</evidence>
<sequence length="152" mass="16738">MEFGFLIYPIRALQALFSIIVLSVLSYASHSWTSQLNWTPSRISFLIFASAWTLLALLYLVLVPRFSKAEIHRHGLLVIESLTTIFWFAGFIALAVFLGDGRSCDGSWGPCRAAEAGDVFAAFEWYVVGGLVSFVPTPPPSSLSLCVISVFL</sequence>
<reference evidence="7 8" key="1">
    <citation type="journal article" date="2018" name="New Phytol.">
        <title>Comparative genomics and transcriptomics depict ericoid mycorrhizal fungi as versatile saprotrophs and plant mutualists.</title>
        <authorList>
            <person name="Martino E."/>
            <person name="Morin E."/>
            <person name="Grelet G.A."/>
            <person name="Kuo A."/>
            <person name="Kohler A."/>
            <person name="Daghino S."/>
            <person name="Barry K.W."/>
            <person name="Cichocki N."/>
            <person name="Clum A."/>
            <person name="Dockter R.B."/>
            <person name="Hainaut M."/>
            <person name="Kuo R.C."/>
            <person name="LaButti K."/>
            <person name="Lindahl B.D."/>
            <person name="Lindquist E.A."/>
            <person name="Lipzen A."/>
            <person name="Khouja H.R."/>
            <person name="Magnuson J."/>
            <person name="Murat C."/>
            <person name="Ohm R.A."/>
            <person name="Singer S.W."/>
            <person name="Spatafora J.W."/>
            <person name="Wang M."/>
            <person name="Veneault-Fourrey C."/>
            <person name="Henrissat B."/>
            <person name="Grigoriev I.V."/>
            <person name="Martin F.M."/>
            <person name="Perotto S."/>
        </authorList>
    </citation>
    <scope>NUCLEOTIDE SEQUENCE [LARGE SCALE GENOMIC DNA]</scope>
    <source>
        <strain evidence="7 8">ATCC 22711</strain>
    </source>
</reference>